<sequence length="169" mass="17605">VETIVAAPLRLGVLLGSDWMLGIDAGSSSYSSSSGGSKGTATYTNQGLIARYFIGNSFNVLAGYHMRNYDASVTSTDSSGTATLDLKAHANVATFTIANHWLMDWGLWIGYDWLLFGNALSTKSEATVTSSGTVGDIAEAKKDAEALGDLVNAVSTSGGFLVLSVGFAF</sequence>
<dbReference type="AlphaFoldDB" id="A0A383A6C2"/>
<gene>
    <name evidence="1" type="ORF">METZ01_LOCUS455639</name>
</gene>
<evidence type="ECO:0008006" key="2">
    <source>
        <dbReference type="Google" id="ProtNLM"/>
    </source>
</evidence>
<accession>A0A383A6C2</accession>
<protein>
    <recommendedName>
        <fullName evidence="2">Outer membrane protein beta-barrel domain-containing protein</fullName>
    </recommendedName>
</protein>
<dbReference type="EMBL" id="UINC01189200">
    <property type="protein sequence ID" value="SVE02785.1"/>
    <property type="molecule type" value="Genomic_DNA"/>
</dbReference>
<evidence type="ECO:0000313" key="1">
    <source>
        <dbReference type="EMBL" id="SVE02785.1"/>
    </source>
</evidence>
<organism evidence="1">
    <name type="scientific">marine metagenome</name>
    <dbReference type="NCBI Taxonomy" id="408172"/>
    <lineage>
        <taxon>unclassified sequences</taxon>
        <taxon>metagenomes</taxon>
        <taxon>ecological metagenomes</taxon>
    </lineage>
</organism>
<feature type="non-terminal residue" evidence="1">
    <location>
        <position position="1"/>
    </location>
</feature>
<proteinExistence type="predicted"/>
<name>A0A383A6C2_9ZZZZ</name>
<reference evidence="1" key="1">
    <citation type="submission" date="2018-05" db="EMBL/GenBank/DDBJ databases">
        <authorList>
            <person name="Lanie J.A."/>
            <person name="Ng W.-L."/>
            <person name="Kazmierczak K.M."/>
            <person name="Andrzejewski T.M."/>
            <person name="Davidsen T.M."/>
            <person name="Wayne K.J."/>
            <person name="Tettelin H."/>
            <person name="Glass J.I."/>
            <person name="Rusch D."/>
            <person name="Podicherti R."/>
            <person name="Tsui H.-C.T."/>
            <person name="Winkler M.E."/>
        </authorList>
    </citation>
    <scope>NUCLEOTIDE SEQUENCE</scope>
</reference>